<dbReference type="InterPro" id="IPR029058">
    <property type="entry name" value="AB_hydrolase_fold"/>
</dbReference>
<protein>
    <recommendedName>
        <fullName evidence="5">Pimeloyl-[acyl-carrier protein] methyl ester esterase</fullName>
        <ecNumber evidence="5">3.1.1.85</ecNumber>
    </recommendedName>
    <alternativeName>
        <fullName evidence="5">Biotin synthesis protein BioH</fullName>
    </alternativeName>
    <alternativeName>
        <fullName evidence="5">Carboxylesterase BioH</fullName>
    </alternativeName>
</protein>
<name>A0A1R3VUN2_9GAMM</name>
<keyword evidence="3 5" id="KW-0093">Biotin biosynthesis</keyword>
<dbReference type="GO" id="GO:0016020">
    <property type="term" value="C:membrane"/>
    <property type="evidence" value="ECO:0007669"/>
    <property type="project" value="TreeGrafter"/>
</dbReference>
<dbReference type="InterPro" id="IPR010076">
    <property type="entry name" value="BioH"/>
</dbReference>
<dbReference type="HAMAP" id="MF_01260">
    <property type="entry name" value="Carboxylester"/>
    <property type="match status" value="1"/>
</dbReference>
<dbReference type="STRING" id="233100.SAMN05216526_0910"/>
<comment type="subcellular location">
    <subcellularLocation>
        <location evidence="5">Cytoplasm</location>
    </subcellularLocation>
</comment>
<dbReference type="InterPro" id="IPR050266">
    <property type="entry name" value="AB_hydrolase_sf"/>
</dbReference>
<comment type="similarity">
    <text evidence="5">Belongs to the AB hydrolase superfamily. Carboxylesterase BioH family.</text>
</comment>
<evidence type="ECO:0000259" key="6">
    <source>
        <dbReference type="Pfam" id="PF12697"/>
    </source>
</evidence>
<evidence type="ECO:0000256" key="2">
    <source>
        <dbReference type="ARBA" id="ARBA00022490"/>
    </source>
</evidence>
<feature type="binding site" evidence="5">
    <location>
        <begin position="86"/>
        <end position="87"/>
    </location>
    <ligand>
        <name>substrate</name>
    </ligand>
</feature>
<dbReference type="InterPro" id="IPR000073">
    <property type="entry name" value="AB_hydrolase_1"/>
</dbReference>
<comment type="function">
    <text evidence="5">The physiological role of BioH is to remove the methyl group introduced by BioC when the pimeloyl moiety is complete. It allows to synthesize pimeloyl-ACP via the fatty acid synthetic pathway through the hydrolysis of the ester bonds of pimeloyl-ACP esters.</text>
</comment>
<comment type="pathway">
    <text evidence="5">Cofactor biosynthesis; biotin biosynthesis.</text>
</comment>
<dbReference type="AlphaFoldDB" id="A0A1R3VUN2"/>
<dbReference type="PANTHER" id="PTHR43798">
    <property type="entry name" value="MONOACYLGLYCEROL LIPASE"/>
    <property type="match status" value="1"/>
</dbReference>
<evidence type="ECO:0000256" key="1">
    <source>
        <dbReference type="ARBA" id="ARBA00022487"/>
    </source>
</evidence>
<evidence type="ECO:0000256" key="5">
    <source>
        <dbReference type="HAMAP-Rule" id="MF_01260"/>
    </source>
</evidence>
<reference evidence="7 8" key="1">
    <citation type="submission" date="2017-01" db="EMBL/GenBank/DDBJ databases">
        <authorList>
            <person name="Mah S.A."/>
            <person name="Swanson W.J."/>
            <person name="Moy G.W."/>
            <person name="Vacquier V.D."/>
        </authorList>
    </citation>
    <scope>NUCLEOTIDE SEQUENCE [LARGE SCALE GENOMIC DNA]</scope>
    <source>
        <strain evidence="7 8">M9</strain>
    </source>
</reference>
<dbReference type="PANTHER" id="PTHR43798:SF31">
    <property type="entry name" value="AB HYDROLASE SUPERFAMILY PROTEIN YCLE"/>
    <property type="match status" value="1"/>
</dbReference>
<evidence type="ECO:0000313" key="8">
    <source>
        <dbReference type="Proteomes" id="UP000223759"/>
    </source>
</evidence>
<evidence type="ECO:0000313" key="7">
    <source>
        <dbReference type="EMBL" id="SIT68691.1"/>
    </source>
</evidence>
<feature type="binding site" evidence="5">
    <location>
        <position position="239"/>
    </location>
    <ligand>
        <name>substrate</name>
    </ligand>
</feature>
<dbReference type="GO" id="GO:0090499">
    <property type="term" value="F:pimelyl-[acyl-carrier protein] methyl ester esterase activity"/>
    <property type="evidence" value="ECO:0007669"/>
    <property type="project" value="UniProtKB-EC"/>
</dbReference>
<feature type="active site" description="Nucleophile" evidence="5">
    <location>
        <position position="86"/>
    </location>
</feature>
<dbReference type="RefSeq" id="WP_084178645.1">
    <property type="nucleotide sequence ID" value="NZ_CP023018.1"/>
</dbReference>
<comment type="catalytic activity">
    <reaction evidence="5">
        <text>6-carboxyhexanoyl-[ACP] methyl ester + H2O = 6-carboxyhexanoyl-[ACP] + methanol + H(+)</text>
        <dbReference type="Rhea" id="RHEA:42700"/>
        <dbReference type="Rhea" id="RHEA-COMP:9955"/>
        <dbReference type="Rhea" id="RHEA-COMP:10186"/>
        <dbReference type="ChEBI" id="CHEBI:15377"/>
        <dbReference type="ChEBI" id="CHEBI:15378"/>
        <dbReference type="ChEBI" id="CHEBI:17790"/>
        <dbReference type="ChEBI" id="CHEBI:78846"/>
        <dbReference type="ChEBI" id="CHEBI:82735"/>
        <dbReference type="EC" id="3.1.1.85"/>
    </reaction>
</comment>
<dbReference type="EMBL" id="FTPK01000002">
    <property type="protein sequence ID" value="SIT68691.1"/>
    <property type="molecule type" value="Genomic_DNA"/>
</dbReference>
<dbReference type="GO" id="GO:0005737">
    <property type="term" value="C:cytoplasm"/>
    <property type="evidence" value="ECO:0007669"/>
    <property type="project" value="UniProtKB-SubCell"/>
</dbReference>
<organism evidence="7 8">
    <name type="scientific">Ectothiorhodosinus mongolicus</name>
    <dbReference type="NCBI Taxonomy" id="233100"/>
    <lineage>
        <taxon>Bacteria</taxon>
        <taxon>Pseudomonadati</taxon>
        <taxon>Pseudomonadota</taxon>
        <taxon>Gammaproteobacteria</taxon>
        <taxon>Chromatiales</taxon>
        <taxon>Ectothiorhodospiraceae</taxon>
        <taxon>Ectothiorhodosinus</taxon>
    </lineage>
</organism>
<keyword evidence="8" id="KW-1185">Reference proteome</keyword>
<feature type="active site" evidence="5">
    <location>
        <position position="239"/>
    </location>
</feature>
<keyword evidence="2 5" id="KW-0963">Cytoplasm</keyword>
<feature type="binding site" evidence="5">
    <location>
        <position position="24"/>
    </location>
    <ligand>
        <name>substrate</name>
    </ligand>
</feature>
<dbReference type="NCBIfam" id="TIGR01738">
    <property type="entry name" value="bioH"/>
    <property type="match status" value="1"/>
</dbReference>
<gene>
    <name evidence="5" type="primary">bioH</name>
    <name evidence="7" type="ORF">SAMN05216526_0910</name>
</gene>
<dbReference type="Proteomes" id="UP000223759">
    <property type="component" value="Unassembled WGS sequence"/>
</dbReference>
<sequence length="264" mass="29003">MTRRAAWPLMMAGQGEPLMLVHGWGMSQGVWAPLLPHLAKEFECWAVDLPGHGTLADEARLGGLEELTERLLSFLPPQPTHLLLWSMGALPGLELARRHPERIASLTLVAATPRFTRGDQWPHAMDAEVLSEFAENLQQDYRATLARFLALQSQGMGGSAPLLRQLRATLAASPPAPQALREGLQLLRQCDLRQSFAELSCPCAVLLGEYDRLVPGAVAASLKALRADLDVHIFPGLGHAPFLSQPQAFAAQYEAIWRSWRDAI</sequence>
<accession>A0A1R3VUN2</accession>
<keyword evidence="4 5" id="KW-0378">Hydrolase</keyword>
<feature type="active site" evidence="5">
    <location>
        <position position="211"/>
    </location>
</feature>
<keyword evidence="1 5" id="KW-0719">Serine esterase</keyword>
<comment type="subunit">
    <text evidence="5">Monomer.</text>
</comment>
<proteinExistence type="inferred from homology"/>
<evidence type="ECO:0000256" key="4">
    <source>
        <dbReference type="ARBA" id="ARBA00022801"/>
    </source>
</evidence>
<dbReference type="Pfam" id="PF12697">
    <property type="entry name" value="Abhydrolase_6"/>
    <property type="match status" value="1"/>
</dbReference>
<feature type="domain" description="AB hydrolase-1" evidence="6">
    <location>
        <begin position="20"/>
        <end position="251"/>
    </location>
</feature>
<evidence type="ECO:0000256" key="3">
    <source>
        <dbReference type="ARBA" id="ARBA00022756"/>
    </source>
</evidence>
<dbReference type="EC" id="3.1.1.85" evidence="5"/>
<dbReference type="Gene3D" id="3.40.50.1820">
    <property type="entry name" value="alpha/beta hydrolase"/>
    <property type="match status" value="1"/>
</dbReference>
<dbReference type="SUPFAM" id="SSF53474">
    <property type="entry name" value="alpha/beta-Hydrolases"/>
    <property type="match status" value="1"/>
</dbReference>
<feature type="binding site" evidence="5">
    <location>
        <begin position="148"/>
        <end position="152"/>
    </location>
    <ligand>
        <name>substrate</name>
    </ligand>
</feature>
<dbReference type="GO" id="GO:0009102">
    <property type="term" value="P:biotin biosynthetic process"/>
    <property type="evidence" value="ECO:0007669"/>
    <property type="project" value="UniProtKB-UniRule"/>
</dbReference>